<dbReference type="Pfam" id="PF01595">
    <property type="entry name" value="CNNM"/>
    <property type="match status" value="1"/>
</dbReference>
<dbReference type="InterPro" id="IPR000644">
    <property type="entry name" value="CBS_dom"/>
</dbReference>
<dbReference type="SMART" id="SM01091">
    <property type="entry name" value="CorC_HlyC"/>
    <property type="match status" value="1"/>
</dbReference>
<dbReference type="EMBL" id="FOCD01000002">
    <property type="protein sequence ID" value="SEN36126.1"/>
    <property type="molecule type" value="Genomic_DNA"/>
</dbReference>
<sequence length="443" mass="49262">MNSPDDPGSPVLLQLVLIGILTVLNAFFAAAEIALVSLNKNRISQQADEGDKKAALLQKLIADPSKFIATIQVGITLAGFFSSASAATGLANRFAGVLGDIPYAQQISVVVITILLSYVTLVFGELFPKRVALQNAEKIARFSVTPILFISKIAMPFVKFLSFSTNVLVKITRVGSDAEAEKVSREEIKLLAQTGQQEGILNADEFDMIKGVFDLDDKIAREIMTPRTDTFTLSIDTPAEELADILLEQKYSRIPVYQTDSDTIVGILNMKDYFKAVREYGFDGVRLEAILREAHFVPETKYIDDLLKELQQTHNHLAILIDEYGGFSGIVTMEDMIEEIVGDIDDEYDEIEGELTRIDDNTYMASGSLQIDEFNDFFDTDIDVPNFDTIAGFILSRIGSIPDEDADTVVEYENMLFTVESVRDNRLEKIKIELKRPHNEATV</sequence>
<evidence type="ECO:0000256" key="9">
    <source>
        <dbReference type="PROSITE-ProRule" id="PRU00703"/>
    </source>
</evidence>
<keyword evidence="8 10" id="KW-0472">Membrane</keyword>
<dbReference type="InterPro" id="IPR051676">
    <property type="entry name" value="UPF0053_domain"/>
</dbReference>
<evidence type="ECO:0000256" key="2">
    <source>
        <dbReference type="ARBA" id="ARBA00006337"/>
    </source>
</evidence>
<dbReference type="Gene3D" id="3.10.580.10">
    <property type="entry name" value="CBS-domain"/>
    <property type="match status" value="1"/>
</dbReference>
<evidence type="ECO:0000256" key="4">
    <source>
        <dbReference type="ARBA" id="ARBA00022692"/>
    </source>
</evidence>
<reference evidence="15 17" key="2">
    <citation type="submission" date="2016-10" db="EMBL/GenBank/DDBJ databases">
        <authorList>
            <person name="Varghese N."/>
            <person name="Submissions S."/>
        </authorList>
    </citation>
    <scope>NUCLEOTIDE SEQUENCE [LARGE SCALE GENOMIC DNA]</scope>
    <source>
        <strain evidence="15 17">DSM 21619</strain>
    </source>
</reference>
<dbReference type="AlphaFoldDB" id="A0A075LM39"/>
<keyword evidence="7 9" id="KW-0129">CBS domain</keyword>
<evidence type="ECO:0000313" key="14">
    <source>
        <dbReference type="EMBL" id="AIF67810.1"/>
    </source>
</evidence>
<feature type="transmembrane region" description="Helical" evidence="11">
    <location>
        <begin position="107"/>
        <end position="127"/>
    </location>
</feature>
<evidence type="ECO:0000256" key="6">
    <source>
        <dbReference type="ARBA" id="ARBA00022989"/>
    </source>
</evidence>
<evidence type="ECO:0000256" key="8">
    <source>
        <dbReference type="ARBA" id="ARBA00023136"/>
    </source>
</evidence>
<evidence type="ECO:0000256" key="10">
    <source>
        <dbReference type="PROSITE-ProRule" id="PRU01193"/>
    </source>
</evidence>
<comment type="similarity">
    <text evidence="2">Belongs to the UPF0053 family.</text>
</comment>
<reference evidence="14 16" key="1">
    <citation type="submission" date="2014-07" db="EMBL/GenBank/DDBJ databases">
        <title>Complete genome sequence of a moderately halophilic bacterium Terribacillus aidingensis MP602, isolated from Cryptomeria fortunei in Tianmu mountain in China.</title>
        <authorList>
            <person name="Wang Y."/>
            <person name="Lu P."/>
            <person name="Zhang L."/>
        </authorList>
    </citation>
    <scope>NUCLEOTIDE SEQUENCE [LARGE SCALE GENOMIC DNA]</scope>
    <source>
        <strain evidence="14 16">MP602</strain>
    </source>
</reference>
<dbReference type="InterPro" id="IPR046342">
    <property type="entry name" value="CBS_dom_sf"/>
</dbReference>
<dbReference type="KEGG" id="tap:GZ22_14970"/>
<dbReference type="GeneID" id="34223096"/>
<keyword evidence="3" id="KW-1003">Cell membrane</keyword>
<evidence type="ECO:0000256" key="1">
    <source>
        <dbReference type="ARBA" id="ARBA00004651"/>
    </source>
</evidence>
<feature type="domain" description="CBS" evidence="12">
    <location>
        <begin position="290"/>
        <end position="347"/>
    </location>
</feature>
<dbReference type="Proteomes" id="UP000199735">
    <property type="component" value="Unassembled WGS sequence"/>
</dbReference>
<dbReference type="InterPro" id="IPR002550">
    <property type="entry name" value="CNNM"/>
</dbReference>
<dbReference type="GO" id="GO:0005886">
    <property type="term" value="C:plasma membrane"/>
    <property type="evidence" value="ECO:0007669"/>
    <property type="project" value="UniProtKB-SubCell"/>
</dbReference>
<dbReference type="FunFam" id="3.10.580.10:FF:000002">
    <property type="entry name" value="Magnesium/cobalt efflux protein CorC"/>
    <property type="match status" value="1"/>
</dbReference>
<dbReference type="PANTHER" id="PTHR43099:SF2">
    <property type="entry name" value="UPF0053 PROTEIN YRKA"/>
    <property type="match status" value="1"/>
</dbReference>
<feature type="domain" description="CNNM transmembrane" evidence="13">
    <location>
        <begin position="7"/>
        <end position="205"/>
    </location>
</feature>
<organism evidence="14 16">
    <name type="scientific">Terribacillus saccharophilus</name>
    <dbReference type="NCBI Taxonomy" id="361277"/>
    <lineage>
        <taxon>Bacteria</taxon>
        <taxon>Bacillati</taxon>
        <taxon>Bacillota</taxon>
        <taxon>Bacilli</taxon>
        <taxon>Bacillales</taxon>
        <taxon>Bacillaceae</taxon>
        <taxon>Terribacillus</taxon>
    </lineage>
</organism>
<dbReference type="PROSITE" id="PS51371">
    <property type="entry name" value="CBS"/>
    <property type="match status" value="2"/>
</dbReference>
<keyword evidence="5" id="KW-0677">Repeat</keyword>
<proteinExistence type="inferred from homology"/>
<dbReference type="SUPFAM" id="SSF54631">
    <property type="entry name" value="CBS-domain pair"/>
    <property type="match status" value="1"/>
</dbReference>
<dbReference type="EMBL" id="CP008876">
    <property type="protein sequence ID" value="AIF67810.1"/>
    <property type="molecule type" value="Genomic_DNA"/>
</dbReference>
<dbReference type="RefSeq" id="WP_038563941.1">
    <property type="nucleotide sequence ID" value="NZ_CP008876.1"/>
</dbReference>
<evidence type="ECO:0000313" key="16">
    <source>
        <dbReference type="Proteomes" id="UP000027980"/>
    </source>
</evidence>
<evidence type="ECO:0000256" key="5">
    <source>
        <dbReference type="ARBA" id="ARBA00022737"/>
    </source>
</evidence>
<feature type="transmembrane region" description="Helical" evidence="11">
    <location>
        <begin position="67"/>
        <end position="87"/>
    </location>
</feature>
<evidence type="ECO:0000259" key="12">
    <source>
        <dbReference type="PROSITE" id="PS51371"/>
    </source>
</evidence>
<dbReference type="GO" id="GO:0050660">
    <property type="term" value="F:flavin adenine dinucleotide binding"/>
    <property type="evidence" value="ECO:0007669"/>
    <property type="project" value="InterPro"/>
</dbReference>
<dbReference type="InterPro" id="IPR044751">
    <property type="entry name" value="Ion_transp-like_CBS"/>
</dbReference>
<evidence type="ECO:0000313" key="17">
    <source>
        <dbReference type="Proteomes" id="UP000199735"/>
    </source>
</evidence>
<evidence type="ECO:0000259" key="13">
    <source>
        <dbReference type="PROSITE" id="PS51846"/>
    </source>
</evidence>
<evidence type="ECO:0000256" key="3">
    <source>
        <dbReference type="ARBA" id="ARBA00022475"/>
    </source>
</evidence>
<evidence type="ECO:0000313" key="15">
    <source>
        <dbReference type="EMBL" id="SEN36126.1"/>
    </source>
</evidence>
<dbReference type="Gene3D" id="3.30.465.10">
    <property type="match status" value="1"/>
</dbReference>
<dbReference type="InterPro" id="IPR016169">
    <property type="entry name" value="FAD-bd_PCMH_sub2"/>
</dbReference>
<accession>A0AAX2EFV3</accession>
<name>A0A075LM39_9BACI</name>
<dbReference type="OrthoDB" id="9798188at2"/>
<feature type="transmembrane region" description="Helical" evidence="11">
    <location>
        <begin position="12"/>
        <end position="36"/>
    </location>
</feature>
<keyword evidence="4 10" id="KW-0812">Transmembrane</keyword>
<dbReference type="Proteomes" id="UP000027980">
    <property type="component" value="Chromosome"/>
</dbReference>
<dbReference type="PROSITE" id="PS51846">
    <property type="entry name" value="CNNM"/>
    <property type="match status" value="1"/>
</dbReference>
<dbReference type="SUPFAM" id="SSF56176">
    <property type="entry name" value="FAD-binding/transporter-associated domain-like"/>
    <property type="match status" value="1"/>
</dbReference>
<keyword evidence="6 10" id="KW-1133">Transmembrane helix</keyword>
<evidence type="ECO:0000256" key="7">
    <source>
        <dbReference type="ARBA" id="ARBA00023122"/>
    </source>
</evidence>
<feature type="transmembrane region" description="Helical" evidence="11">
    <location>
        <begin position="139"/>
        <end position="158"/>
    </location>
</feature>
<dbReference type="HOGENOM" id="CLU_015237_4_0_9"/>
<dbReference type="Pfam" id="PF00571">
    <property type="entry name" value="CBS"/>
    <property type="match status" value="2"/>
</dbReference>
<feature type="domain" description="CBS" evidence="12">
    <location>
        <begin position="224"/>
        <end position="284"/>
    </location>
</feature>
<evidence type="ECO:0000256" key="11">
    <source>
        <dbReference type="SAM" id="Phobius"/>
    </source>
</evidence>
<protein>
    <submittedName>
        <fullName evidence="15">Hemolysin</fullName>
    </submittedName>
</protein>
<dbReference type="InterPro" id="IPR036318">
    <property type="entry name" value="FAD-bd_PCMH-like_sf"/>
</dbReference>
<accession>A0A075LM39</accession>
<comment type="subcellular location">
    <subcellularLocation>
        <location evidence="1">Cell membrane</location>
        <topology evidence="1">Multi-pass membrane protein</topology>
    </subcellularLocation>
</comment>
<dbReference type="InterPro" id="IPR005170">
    <property type="entry name" value="Transptr-assoc_dom"/>
</dbReference>
<dbReference type="Pfam" id="PF03471">
    <property type="entry name" value="CorC_HlyC"/>
    <property type="match status" value="1"/>
</dbReference>
<gene>
    <name evidence="14" type="ORF">GZ22_14970</name>
    <name evidence="15" type="ORF">SAMN04489762_2051</name>
</gene>
<dbReference type="PANTHER" id="PTHR43099">
    <property type="entry name" value="UPF0053 PROTEIN YRKA"/>
    <property type="match status" value="1"/>
</dbReference>
<dbReference type="CDD" id="cd04590">
    <property type="entry name" value="CBS_pair_CorC_HlyC_assoc"/>
    <property type="match status" value="1"/>
</dbReference>